<sequence length="110" mass="11609">MLGAIRLVLLAVPVSLPTMLPPGDAADVRNNEDVGAEQVAALRKQLPPEPPSLERFTGRTPGILTGGPGRRTMACPVVSCSARRRRGRPSPHPASSSATRSRPHGAHGHR</sequence>
<evidence type="ECO:0000256" key="1">
    <source>
        <dbReference type="SAM" id="MobiDB-lite"/>
    </source>
</evidence>
<keyword evidence="3" id="KW-1185">Reference proteome</keyword>
<name>A0A7W7V9Y9_9ACTN</name>
<reference evidence="2 3" key="1">
    <citation type="submission" date="2020-08" db="EMBL/GenBank/DDBJ databases">
        <title>Genomic Encyclopedia of Type Strains, Phase III (KMG-III): the genomes of soil and plant-associated and newly described type strains.</title>
        <authorList>
            <person name="Whitman W."/>
        </authorList>
    </citation>
    <scope>NUCLEOTIDE SEQUENCE [LARGE SCALE GENOMIC DNA]</scope>
    <source>
        <strain evidence="2 3">CECT 3273</strain>
    </source>
</reference>
<gene>
    <name evidence="2" type="ORF">FHS37_006496</name>
</gene>
<protein>
    <submittedName>
        <fullName evidence="2">Uncharacterized protein</fullName>
    </submittedName>
</protein>
<accession>A0A7W7V9Y9</accession>
<comment type="caution">
    <text evidence="2">The sequence shown here is derived from an EMBL/GenBank/DDBJ whole genome shotgun (WGS) entry which is preliminary data.</text>
</comment>
<feature type="region of interest" description="Disordered" evidence="1">
    <location>
        <begin position="42"/>
        <end position="110"/>
    </location>
</feature>
<dbReference type="EMBL" id="JACHJI010000016">
    <property type="protein sequence ID" value="MBB4902399.1"/>
    <property type="molecule type" value="Genomic_DNA"/>
</dbReference>
<dbReference type="AlphaFoldDB" id="A0A7W7V9Y9"/>
<proteinExistence type="predicted"/>
<feature type="compositionally biased region" description="Basic residues" evidence="1">
    <location>
        <begin position="101"/>
        <end position="110"/>
    </location>
</feature>
<organism evidence="2 3">
    <name type="scientific">Streptomyces griseomycini</name>
    <dbReference type="NCBI Taxonomy" id="66895"/>
    <lineage>
        <taxon>Bacteria</taxon>
        <taxon>Bacillati</taxon>
        <taxon>Actinomycetota</taxon>
        <taxon>Actinomycetes</taxon>
        <taxon>Kitasatosporales</taxon>
        <taxon>Streptomycetaceae</taxon>
        <taxon>Streptomyces</taxon>
    </lineage>
</organism>
<evidence type="ECO:0000313" key="3">
    <source>
        <dbReference type="Proteomes" id="UP000579523"/>
    </source>
</evidence>
<dbReference type="Proteomes" id="UP000579523">
    <property type="component" value="Unassembled WGS sequence"/>
</dbReference>
<evidence type="ECO:0000313" key="2">
    <source>
        <dbReference type="EMBL" id="MBB4902399.1"/>
    </source>
</evidence>
<dbReference type="RefSeq" id="WP_184827688.1">
    <property type="nucleotide sequence ID" value="NZ_BMTK01000023.1"/>
</dbReference>